<dbReference type="OrthoDB" id="6536482at2759"/>
<accession>A0A7R9MFI1</accession>
<dbReference type="Proteomes" id="UP000728032">
    <property type="component" value="Unassembled WGS sequence"/>
</dbReference>
<proteinExistence type="predicted"/>
<organism evidence="2">
    <name type="scientific">Oppiella nova</name>
    <dbReference type="NCBI Taxonomy" id="334625"/>
    <lineage>
        <taxon>Eukaryota</taxon>
        <taxon>Metazoa</taxon>
        <taxon>Ecdysozoa</taxon>
        <taxon>Arthropoda</taxon>
        <taxon>Chelicerata</taxon>
        <taxon>Arachnida</taxon>
        <taxon>Acari</taxon>
        <taxon>Acariformes</taxon>
        <taxon>Sarcoptiformes</taxon>
        <taxon>Oribatida</taxon>
        <taxon>Brachypylina</taxon>
        <taxon>Oppioidea</taxon>
        <taxon>Oppiidae</taxon>
        <taxon>Oppiella</taxon>
    </lineage>
</organism>
<name>A0A7R9MFI1_9ACAR</name>
<protein>
    <submittedName>
        <fullName evidence="2">Uncharacterized protein</fullName>
    </submittedName>
</protein>
<dbReference type="EMBL" id="OC931438">
    <property type="protein sequence ID" value="CAD7659133.1"/>
    <property type="molecule type" value="Genomic_DNA"/>
</dbReference>
<feature type="compositionally biased region" description="Polar residues" evidence="1">
    <location>
        <begin position="309"/>
        <end position="318"/>
    </location>
</feature>
<evidence type="ECO:0000256" key="1">
    <source>
        <dbReference type="SAM" id="MobiDB-lite"/>
    </source>
</evidence>
<keyword evidence="3" id="KW-1185">Reference proteome</keyword>
<evidence type="ECO:0000313" key="2">
    <source>
        <dbReference type="EMBL" id="CAD7659133.1"/>
    </source>
</evidence>
<evidence type="ECO:0000313" key="3">
    <source>
        <dbReference type="Proteomes" id="UP000728032"/>
    </source>
</evidence>
<reference evidence="2" key="1">
    <citation type="submission" date="2020-11" db="EMBL/GenBank/DDBJ databases">
        <authorList>
            <person name="Tran Van P."/>
        </authorList>
    </citation>
    <scope>NUCLEOTIDE SEQUENCE</scope>
</reference>
<gene>
    <name evidence="2" type="ORF">ONB1V03_LOCUS15729</name>
</gene>
<feature type="region of interest" description="Disordered" evidence="1">
    <location>
        <begin position="132"/>
        <end position="171"/>
    </location>
</feature>
<sequence>MANHLKRLRLLVFEGRLYWMALDDTCDDCRETSTAKSVADVKRVMREELRISSRVHDFDIYLEDILVGERQTARLIRDKDFLELRFPPLAGHTAPKQWTQRSTYMASKDKTMAMKVVKSSAAKISPAKVSSVKALTARRSPQKTSKSSPVKPLKAKRSLTKKGTAVEASKSKVSTDDTTTAIADDSEAVERQLLEKEFAADEQILNESIVTLTNALETMSDDISPKEQRHLLEQQIEDNRVLNESIQSLNKAFTTIARTSTSEANKSFANRRLQELKDKIHKINECLDKSLAYKLMITGTTTTTTTTTRPIEQTSSAKQPDGEASTDTNETTGAAAEVETPKPPKMIRLYQPSPRLRGQWVCCLCDELLPHWKAIQSHHKPYRCEGYECAMAAMEVPDNAILVAERLDWWEP</sequence>
<dbReference type="AlphaFoldDB" id="A0A7R9MFI1"/>
<feature type="region of interest" description="Disordered" evidence="1">
    <location>
        <begin position="303"/>
        <end position="338"/>
    </location>
</feature>
<dbReference type="EMBL" id="CAJPVJ010016613">
    <property type="protein sequence ID" value="CAG2176295.1"/>
    <property type="molecule type" value="Genomic_DNA"/>
</dbReference>